<comment type="caution">
    <text evidence="2">The sequence shown here is derived from an EMBL/GenBank/DDBJ whole genome shotgun (WGS) entry which is preliminary data.</text>
</comment>
<sequence>MSEQGSLFDFEPPPKNTDRLFFAAMPDRNAIASIRALAAEVKTQHGLTGRLIDDAKLHATLCVLGDFPRMPDALIKSASKAAALVADSTLPFKVSFDTAQSFNTGPRHRPLVLTGTEGIVGLSGFYKNLSGALLRTSGLRNAPSYTPHVTMLYDDVTASPQNVTPIEWTVREFVLLHSHIDQGRPYNILARWTF</sequence>
<name>A0A6L8KC86_9BURK</name>
<evidence type="ECO:0000313" key="2">
    <source>
        <dbReference type="EMBL" id="MYM22041.1"/>
    </source>
</evidence>
<dbReference type="EMBL" id="WWCN01000003">
    <property type="protein sequence ID" value="MYM22041.1"/>
    <property type="molecule type" value="Genomic_DNA"/>
</dbReference>
<keyword evidence="2" id="KW-0436">Ligase</keyword>
<accession>A0A6L8KC86</accession>
<organism evidence="2 3">
    <name type="scientific">Duganella flavida</name>
    <dbReference type="NCBI Taxonomy" id="2692175"/>
    <lineage>
        <taxon>Bacteria</taxon>
        <taxon>Pseudomonadati</taxon>
        <taxon>Pseudomonadota</taxon>
        <taxon>Betaproteobacteria</taxon>
        <taxon>Burkholderiales</taxon>
        <taxon>Oxalobacteraceae</taxon>
        <taxon>Telluria group</taxon>
        <taxon>Duganella</taxon>
    </lineage>
</organism>
<dbReference type="AlphaFoldDB" id="A0A6L8KC86"/>
<keyword evidence="3" id="KW-1185">Reference proteome</keyword>
<protein>
    <submittedName>
        <fullName evidence="2">2'-5' RNA ligase</fullName>
    </submittedName>
</protein>
<dbReference type="InterPro" id="IPR004175">
    <property type="entry name" value="RNA_CPDase"/>
</dbReference>
<dbReference type="PANTHER" id="PTHR35561:SF1">
    <property type="entry name" value="RNA 2',3'-CYCLIC PHOSPHODIESTERASE"/>
    <property type="match status" value="1"/>
</dbReference>
<dbReference type="GO" id="GO:0008664">
    <property type="term" value="F:RNA 2',3'-cyclic 3'-phosphodiesterase activity"/>
    <property type="evidence" value="ECO:0007669"/>
    <property type="project" value="InterPro"/>
</dbReference>
<reference evidence="2 3" key="1">
    <citation type="submission" date="2019-12" db="EMBL/GenBank/DDBJ databases">
        <title>Novel species isolated from a subtropical stream in China.</title>
        <authorList>
            <person name="Lu H."/>
        </authorList>
    </citation>
    <scope>NUCLEOTIDE SEQUENCE [LARGE SCALE GENOMIC DNA]</scope>
    <source>
        <strain evidence="2 3">FT135W</strain>
    </source>
</reference>
<dbReference type="GO" id="GO:0004113">
    <property type="term" value="F:2',3'-cyclic-nucleotide 3'-phosphodiesterase activity"/>
    <property type="evidence" value="ECO:0007669"/>
    <property type="project" value="InterPro"/>
</dbReference>
<evidence type="ECO:0000256" key="1">
    <source>
        <dbReference type="ARBA" id="ARBA00022801"/>
    </source>
</evidence>
<dbReference type="Gene3D" id="3.90.1140.10">
    <property type="entry name" value="Cyclic phosphodiesterase"/>
    <property type="match status" value="1"/>
</dbReference>
<dbReference type="GO" id="GO:0016874">
    <property type="term" value="F:ligase activity"/>
    <property type="evidence" value="ECO:0007669"/>
    <property type="project" value="UniProtKB-KW"/>
</dbReference>
<dbReference type="SUPFAM" id="SSF55144">
    <property type="entry name" value="LigT-like"/>
    <property type="match status" value="1"/>
</dbReference>
<proteinExistence type="predicted"/>
<evidence type="ECO:0000313" key="3">
    <source>
        <dbReference type="Proteomes" id="UP000479335"/>
    </source>
</evidence>
<dbReference type="RefSeq" id="WP_161005565.1">
    <property type="nucleotide sequence ID" value="NZ_WWCN01000003.1"/>
</dbReference>
<dbReference type="InterPro" id="IPR009097">
    <property type="entry name" value="Cyclic_Pdiesterase"/>
</dbReference>
<dbReference type="Proteomes" id="UP000479335">
    <property type="component" value="Unassembled WGS sequence"/>
</dbReference>
<dbReference type="PANTHER" id="PTHR35561">
    <property type="entry name" value="RNA 2',3'-CYCLIC PHOSPHODIESTERASE"/>
    <property type="match status" value="1"/>
</dbReference>
<gene>
    <name evidence="2" type="ORF">GTP46_05205</name>
</gene>
<keyword evidence="1" id="KW-0378">Hydrolase</keyword>
<dbReference type="Pfam" id="PF13563">
    <property type="entry name" value="2_5_RNA_ligase2"/>
    <property type="match status" value="1"/>
</dbReference>